<comment type="caution">
    <text evidence="2">The sequence shown here is derived from an EMBL/GenBank/DDBJ whole genome shotgun (WGS) entry which is preliminary data.</text>
</comment>
<keyword evidence="2" id="KW-0315">Glutamine amidotransferase</keyword>
<dbReference type="PANTHER" id="PTHR48094:SF19">
    <property type="entry name" value="DJ-1_PFPI DOMAIN-CONTAINING PROTEIN"/>
    <property type="match status" value="1"/>
</dbReference>
<dbReference type="GO" id="GO:0016740">
    <property type="term" value="F:transferase activity"/>
    <property type="evidence" value="ECO:0007669"/>
    <property type="project" value="UniProtKB-KW"/>
</dbReference>
<dbReference type="InterPro" id="IPR029062">
    <property type="entry name" value="Class_I_gatase-like"/>
</dbReference>
<sequence length="208" mass="22025">MERKTVHVGVYDGFADWEIGHATAHIRNGEWQHGPRYDVVTVGMSAEPVTTMGGMRILPDVTLDSLSPADSAMLILAGSDIWDAGALEPFAKKARAFLEAGVPVAAICGATAGLAREGLLDDREHTSAVVDYLLAFGYGGAEHYRDEPAVTGGDLITAGPTAPVEFAREIFAKLGIYTPEVLDAWYRLFSAGDPSAYPVLMAAAGDGE</sequence>
<keyword evidence="2" id="KW-0808">Transferase</keyword>
<organism evidence="2 3">
    <name type="scientific">Bailinhaonella thermotolerans</name>
    <dbReference type="NCBI Taxonomy" id="1070861"/>
    <lineage>
        <taxon>Bacteria</taxon>
        <taxon>Bacillati</taxon>
        <taxon>Actinomycetota</taxon>
        <taxon>Actinomycetes</taxon>
        <taxon>Streptosporangiales</taxon>
        <taxon>Streptosporangiaceae</taxon>
        <taxon>Bailinhaonella</taxon>
    </lineage>
</organism>
<protein>
    <submittedName>
        <fullName evidence="2">Glutamine amidotransferase</fullName>
    </submittedName>
</protein>
<evidence type="ECO:0000313" key="3">
    <source>
        <dbReference type="Proteomes" id="UP000265768"/>
    </source>
</evidence>
<dbReference type="GO" id="GO:0005737">
    <property type="term" value="C:cytoplasm"/>
    <property type="evidence" value="ECO:0007669"/>
    <property type="project" value="TreeGrafter"/>
</dbReference>
<name>A0A3A4B244_9ACTN</name>
<dbReference type="Proteomes" id="UP000265768">
    <property type="component" value="Unassembled WGS sequence"/>
</dbReference>
<feature type="domain" description="DJ-1/PfpI" evidence="1">
    <location>
        <begin position="5"/>
        <end position="172"/>
    </location>
</feature>
<evidence type="ECO:0000259" key="1">
    <source>
        <dbReference type="Pfam" id="PF01965"/>
    </source>
</evidence>
<dbReference type="AlphaFoldDB" id="A0A3A4B244"/>
<gene>
    <name evidence="2" type="ORF">D5H75_17340</name>
</gene>
<dbReference type="SUPFAM" id="SSF52317">
    <property type="entry name" value="Class I glutamine amidotransferase-like"/>
    <property type="match status" value="1"/>
</dbReference>
<evidence type="ECO:0000313" key="2">
    <source>
        <dbReference type="EMBL" id="RJL32173.1"/>
    </source>
</evidence>
<dbReference type="OrthoDB" id="6003696at2"/>
<dbReference type="Gene3D" id="3.40.50.880">
    <property type="match status" value="1"/>
</dbReference>
<dbReference type="Pfam" id="PF01965">
    <property type="entry name" value="DJ-1_PfpI"/>
    <property type="match status" value="1"/>
</dbReference>
<proteinExistence type="predicted"/>
<accession>A0A3A4B244</accession>
<reference evidence="2 3" key="1">
    <citation type="submission" date="2018-09" db="EMBL/GenBank/DDBJ databases">
        <title>YIM 75507 draft genome.</title>
        <authorList>
            <person name="Tang S."/>
            <person name="Feng Y."/>
        </authorList>
    </citation>
    <scope>NUCLEOTIDE SEQUENCE [LARGE SCALE GENOMIC DNA]</scope>
    <source>
        <strain evidence="2 3">YIM 75507</strain>
    </source>
</reference>
<dbReference type="CDD" id="cd03140">
    <property type="entry name" value="GATase1_PfpI_3"/>
    <property type="match status" value="1"/>
</dbReference>
<dbReference type="InterPro" id="IPR002818">
    <property type="entry name" value="DJ-1/PfpI"/>
</dbReference>
<dbReference type="EMBL" id="QZEY01000005">
    <property type="protein sequence ID" value="RJL32173.1"/>
    <property type="molecule type" value="Genomic_DNA"/>
</dbReference>
<keyword evidence="3" id="KW-1185">Reference proteome</keyword>
<dbReference type="RefSeq" id="WP_119927491.1">
    <property type="nucleotide sequence ID" value="NZ_QZEY01000005.1"/>
</dbReference>
<dbReference type="InterPro" id="IPR050325">
    <property type="entry name" value="Prot/Nucl_acid_deglycase"/>
</dbReference>
<dbReference type="PANTHER" id="PTHR48094">
    <property type="entry name" value="PROTEIN/NUCLEIC ACID DEGLYCASE DJ-1-RELATED"/>
    <property type="match status" value="1"/>
</dbReference>